<proteinExistence type="predicted"/>
<dbReference type="RefSeq" id="WP_013629602.1">
    <property type="nucleotide sequence ID" value="NC_015174.1"/>
</dbReference>
<dbReference type="Proteomes" id="UP000006860">
    <property type="component" value="Chromosome"/>
</dbReference>
<reference evidence="2" key="1">
    <citation type="submission" date="2011-02" db="EMBL/GenBank/DDBJ databases">
        <title>The complete genome of Planctomyces brasiliensis DSM 5305.</title>
        <authorList>
            <person name="Lucas S."/>
            <person name="Copeland A."/>
            <person name="Lapidus A."/>
            <person name="Bruce D."/>
            <person name="Goodwin L."/>
            <person name="Pitluck S."/>
            <person name="Kyrpides N."/>
            <person name="Mavromatis K."/>
            <person name="Pagani I."/>
            <person name="Ivanova N."/>
            <person name="Ovchinnikova G."/>
            <person name="Lu M."/>
            <person name="Detter J.C."/>
            <person name="Han C."/>
            <person name="Land M."/>
            <person name="Hauser L."/>
            <person name="Markowitz V."/>
            <person name="Cheng J.-F."/>
            <person name="Hugenholtz P."/>
            <person name="Woyke T."/>
            <person name="Wu D."/>
            <person name="Tindall B."/>
            <person name="Pomrenke H.G."/>
            <person name="Brambilla E."/>
            <person name="Klenk H.-P."/>
            <person name="Eisen J.A."/>
        </authorList>
    </citation>
    <scope>NUCLEOTIDE SEQUENCE [LARGE SCALE GENOMIC DNA]</scope>
    <source>
        <strain evidence="2">ATCC 49424 / DSM 5305 / JCM 21570 / NBRC 103401 / IFAM 1448</strain>
    </source>
</reference>
<evidence type="ECO:0000313" key="1">
    <source>
        <dbReference type="EMBL" id="ADY60882.1"/>
    </source>
</evidence>
<dbReference type="KEGG" id="pbs:Plabr_3285"/>
<organism evidence="1 2">
    <name type="scientific">Rubinisphaera brasiliensis (strain ATCC 49424 / DSM 5305 / JCM 21570 / IAM 15109 / NBRC 103401 / IFAM 1448)</name>
    <name type="common">Planctomyces brasiliensis</name>
    <dbReference type="NCBI Taxonomy" id="756272"/>
    <lineage>
        <taxon>Bacteria</taxon>
        <taxon>Pseudomonadati</taxon>
        <taxon>Planctomycetota</taxon>
        <taxon>Planctomycetia</taxon>
        <taxon>Planctomycetales</taxon>
        <taxon>Planctomycetaceae</taxon>
        <taxon>Rubinisphaera</taxon>
    </lineage>
</organism>
<dbReference type="InterPro" id="IPR024992">
    <property type="entry name" value="DUF3891"/>
</dbReference>
<dbReference type="AlphaFoldDB" id="F0SKC5"/>
<evidence type="ECO:0000313" key="2">
    <source>
        <dbReference type="Proteomes" id="UP000006860"/>
    </source>
</evidence>
<keyword evidence="2" id="KW-1185">Reference proteome</keyword>
<dbReference type="STRING" id="756272.Plabr_3285"/>
<dbReference type="OrthoDB" id="264231at2"/>
<name>F0SKC5_RUBBR</name>
<dbReference type="eggNOG" id="ENOG502Z7TC">
    <property type="taxonomic scope" value="Bacteria"/>
</dbReference>
<gene>
    <name evidence="1" type="ordered locus">Plabr_3285</name>
</gene>
<protein>
    <submittedName>
        <fullName evidence="1">Uncharacterized protein</fullName>
    </submittedName>
</protein>
<dbReference type="Pfam" id="PF13030">
    <property type="entry name" value="DUF3891"/>
    <property type="match status" value="1"/>
</dbReference>
<dbReference type="HOGENOM" id="CLU_1146634_0_0_0"/>
<sequence>MIVTNVEQGWEIVFQTAHGVLAGAIASHLKEEWRSKFWPYTLAAIIGHDDFKETFEEGQSVYVTEVGAPRDFQLVSMKSEQRVDENRRRLIEAYRKHRWIGLLQSQHIDNLYSGNDVSSDLNDLLAQEKKRRPQVLKELGMKKKELAQAYETLQWCDRCSLILCQQKLPAMERKLEIMTTAAGAEYSISEPSPGTVHVDPWPFRDKQFSVELDVYCLSKLAFQDDAELEQALIGCEPEFRVWNFEA</sequence>
<dbReference type="EMBL" id="CP002546">
    <property type="protein sequence ID" value="ADY60882.1"/>
    <property type="molecule type" value="Genomic_DNA"/>
</dbReference>
<accession>F0SKC5</accession>